<dbReference type="GO" id="GO:0003872">
    <property type="term" value="F:6-phosphofructokinase activity"/>
    <property type="evidence" value="ECO:0007669"/>
    <property type="project" value="InterPro"/>
</dbReference>
<name>A0A383EF12_9ZZZZ</name>
<organism evidence="1">
    <name type="scientific">marine metagenome</name>
    <dbReference type="NCBI Taxonomy" id="408172"/>
    <lineage>
        <taxon>unclassified sequences</taxon>
        <taxon>metagenomes</taxon>
        <taxon>ecological metagenomes</taxon>
    </lineage>
</organism>
<dbReference type="SUPFAM" id="SSF53784">
    <property type="entry name" value="Phosphofructokinase"/>
    <property type="match status" value="1"/>
</dbReference>
<protein>
    <recommendedName>
        <fullName evidence="2">6-phosphofructokinase</fullName>
    </recommendedName>
</protein>
<dbReference type="Gene3D" id="3.40.50.450">
    <property type="match status" value="1"/>
</dbReference>
<dbReference type="EMBL" id="UINC01225311">
    <property type="protein sequence ID" value="SVE55321.1"/>
    <property type="molecule type" value="Genomic_DNA"/>
</dbReference>
<dbReference type="AlphaFoldDB" id="A0A383EF12"/>
<feature type="non-terminal residue" evidence="1">
    <location>
        <position position="28"/>
    </location>
</feature>
<proteinExistence type="predicted"/>
<gene>
    <name evidence="1" type="ORF">METZ01_LOCUS508175</name>
</gene>
<dbReference type="InterPro" id="IPR035966">
    <property type="entry name" value="PKF_sf"/>
</dbReference>
<sequence>MKNAFYAQSGGVTAVINASACGVIETAR</sequence>
<evidence type="ECO:0008006" key="2">
    <source>
        <dbReference type="Google" id="ProtNLM"/>
    </source>
</evidence>
<accession>A0A383EF12</accession>
<evidence type="ECO:0000313" key="1">
    <source>
        <dbReference type="EMBL" id="SVE55321.1"/>
    </source>
</evidence>
<reference evidence="1" key="1">
    <citation type="submission" date="2018-05" db="EMBL/GenBank/DDBJ databases">
        <authorList>
            <person name="Lanie J.A."/>
            <person name="Ng W.-L."/>
            <person name="Kazmierczak K.M."/>
            <person name="Andrzejewski T.M."/>
            <person name="Davidsen T.M."/>
            <person name="Wayne K.J."/>
            <person name="Tettelin H."/>
            <person name="Glass J.I."/>
            <person name="Rusch D."/>
            <person name="Podicherti R."/>
            <person name="Tsui H.-C.T."/>
            <person name="Winkler M.E."/>
        </authorList>
    </citation>
    <scope>NUCLEOTIDE SEQUENCE</scope>
</reference>